<feature type="compositionally biased region" description="Low complexity" evidence="1">
    <location>
        <begin position="385"/>
        <end position="399"/>
    </location>
</feature>
<name>A0A9W7F4B0_9STRA</name>
<evidence type="ECO:0000259" key="2">
    <source>
        <dbReference type="Pfam" id="PF01852"/>
    </source>
</evidence>
<organism evidence="3 4">
    <name type="scientific">Triparma verrucosa</name>
    <dbReference type="NCBI Taxonomy" id="1606542"/>
    <lineage>
        <taxon>Eukaryota</taxon>
        <taxon>Sar</taxon>
        <taxon>Stramenopiles</taxon>
        <taxon>Ochrophyta</taxon>
        <taxon>Bolidophyceae</taxon>
        <taxon>Parmales</taxon>
        <taxon>Triparmaceae</taxon>
        <taxon>Triparma</taxon>
    </lineage>
</organism>
<proteinExistence type="predicted"/>
<evidence type="ECO:0000313" key="4">
    <source>
        <dbReference type="Proteomes" id="UP001165160"/>
    </source>
</evidence>
<protein>
    <recommendedName>
        <fullName evidence="2">START domain-containing protein</fullName>
    </recommendedName>
</protein>
<dbReference type="GO" id="GO:0008289">
    <property type="term" value="F:lipid binding"/>
    <property type="evidence" value="ECO:0007669"/>
    <property type="project" value="InterPro"/>
</dbReference>
<dbReference type="Proteomes" id="UP001165160">
    <property type="component" value="Unassembled WGS sequence"/>
</dbReference>
<dbReference type="InterPro" id="IPR023393">
    <property type="entry name" value="START-like_dom_sf"/>
</dbReference>
<evidence type="ECO:0000256" key="1">
    <source>
        <dbReference type="SAM" id="MobiDB-lite"/>
    </source>
</evidence>
<accession>A0A9W7F4B0</accession>
<dbReference type="Pfam" id="PF01852">
    <property type="entry name" value="START"/>
    <property type="match status" value="1"/>
</dbReference>
<feature type="domain" description="START" evidence="2">
    <location>
        <begin position="160"/>
        <end position="265"/>
    </location>
</feature>
<feature type="region of interest" description="Disordered" evidence="1">
    <location>
        <begin position="385"/>
        <end position="412"/>
    </location>
</feature>
<comment type="caution">
    <text evidence="3">The sequence shown here is derived from an EMBL/GenBank/DDBJ whole genome shotgun (WGS) entry which is preliminary data.</text>
</comment>
<dbReference type="SUPFAM" id="SSF55961">
    <property type="entry name" value="Bet v1-like"/>
    <property type="match status" value="1"/>
</dbReference>
<evidence type="ECO:0000313" key="3">
    <source>
        <dbReference type="EMBL" id="GMI02694.1"/>
    </source>
</evidence>
<keyword evidence="4" id="KW-1185">Reference proteome</keyword>
<reference evidence="4" key="1">
    <citation type="journal article" date="2023" name="Commun. Biol.">
        <title>Genome analysis of Parmales, the sister group of diatoms, reveals the evolutionary specialization of diatoms from phago-mixotrophs to photoautotrophs.</title>
        <authorList>
            <person name="Ban H."/>
            <person name="Sato S."/>
            <person name="Yoshikawa S."/>
            <person name="Yamada K."/>
            <person name="Nakamura Y."/>
            <person name="Ichinomiya M."/>
            <person name="Sato N."/>
            <person name="Blanc-Mathieu R."/>
            <person name="Endo H."/>
            <person name="Kuwata A."/>
            <person name="Ogata H."/>
        </authorList>
    </citation>
    <scope>NUCLEOTIDE SEQUENCE [LARGE SCALE GENOMIC DNA]</scope>
    <source>
        <strain evidence="4">NIES 3699</strain>
    </source>
</reference>
<dbReference type="Gene3D" id="3.30.530.20">
    <property type="match status" value="1"/>
</dbReference>
<sequence>MVSNKIVPMGSQLSTALSVLSSPDATTYNRDYNKDLDIESKIVRQMDNVPQMYTDEEDEMITSALGLNSGLKMKGAIPFQDFKSTFSTTKFFRGFYNSKLGDIYSMSTCTLRGNHSWVAARLTNYYYNCMNPAFGSSKDQLSKEEMYLEVPNKHSMVFKQDCAFPSPLTDRETIVKIIWKRLSESSVMVAYHPLTSHPKVENKDGNAVIRASFQLAMLVTHLDDETTELQWVAHVNFAGKLPSTVINGFIIPNFNRVLSHHQAFFAYSILLQDLTKKDGKLLGEILINQIKKARKTGGWKKHADLGKVGIDEFLYISAAMRELLPRHPWIRALLHEISLNKIKATRTVQTALDDMKDNDAINLAKGLSTIILTILKRQQQWTTGSPRILPSRSSKRSSSGCAHFSSRSLSTT</sequence>
<gene>
    <name evidence="3" type="ORF">TrVE_jg6932</name>
</gene>
<dbReference type="InterPro" id="IPR002913">
    <property type="entry name" value="START_lipid-bd_dom"/>
</dbReference>
<dbReference type="AlphaFoldDB" id="A0A9W7F4B0"/>
<dbReference type="EMBL" id="BRXX01000287">
    <property type="protein sequence ID" value="GMI02694.1"/>
    <property type="molecule type" value="Genomic_DNA"/>
</dbReference>